<dbReference type="InterPro" id="IPR045621">
    <property type="entry name" value="BPD_transp_1_N"/>
</dbReference>
<feature type="transmembrane region" description="Helical" evidence="7">
    <location>
        <begin position="133"/>
        <end position="154"/>
    </location>
</feature>
<proteinExistence type="inferred from homology"/>
<feature type="transmembrane region" description="Helical" evidence="7">
    <location>
        <begin position="9"/>
        <end position="27"/>
    </location>
</feature>
<reference evidence="9 10" key="1">
    <citation type="submission" date="2019-07" db="EMBL/GenBank/DDBJ databases">
        <title>Genomic Encyclopedia of Type Strains, Phase I: the one thousand microbial genomes (KMG-I) project.</title>
        <authorList>
            <person name="Kyrpides N."/>
        </authorList>
    </citation>
    <scope>NUCLEOTIDE SEQUENCE [LARGE SCALE GENOMIC DNA]</scope>
    <source>
        <strain evidence="9 10">DSM 13558</strain>
    </source>
</reference>
<evidence type="ECO:0000313" key="9">
    <source>
        <dbReference type="EMBL" id="TWH79765.1"/>
    </source>
</evidence>
<feature type="transmembrane region" description="Helical" evidence="7">
    <location>
        <begin position="272"/>
        <end position="298"/>
    </location>
</feature>
<dbReference type="AlphaFoldDB" id="A0A562JA66"/>
<keyword evidence="3" id="KW-1003">Cell membrane</keyword>
<dbReference type="OrthoDB" id="24153at2"/>
<evidence type="ECO:0000256" key="5">
    <source>
        <dbReference type="ARBA" id="ARBA00022989"/>
    </source>
</evidence>
<dbReference type="EMBL" id="VLKH01000005">
    <property type="protein sequence ID" value="TWH79765.1"/>
    <property type="molecule type" value="Genomic_DNA"/>
</dbReference>
<evidence type="ECO:0000256" key="7">
    <source>
        <dbReference type="RuleBase" id="RU363032"/>
    </source>
</evidence>
<dbReference type="Proteomes" id="UP000315343">
    <property type="component" value="Unassembled WGS sequence"/>
</dbReference>
<dbReference type="CDD" id="cd06261">
    <property type="entry name" value="TM_PBP2"/>
    <property type="match status" value="1"/>
</dbReference>
<evidence type="ECO:0000256" key="4">
    <source>
        <dbReference type="ARBA" id="ARBA00022692"/>
    </source>
</evidence>
<keyword evidence="4 7" id="KW-0812">Transmembrane</keyword>
<dbReference type="PROSITE" id="PS50928">
    <property type="entry name" value="ABC_TM1"/>
    <property type="match status" value="1"/>
</dbReference>
<evidence type="ECO:0000259" key="8">
    <source>
        <dbReference type="PROSITE" id="PS50928"/>
    </source>
</evidence>
<evidence type="ECO:0000256" key="3">
    <source>
        <dbReference type="ARBA" id="ARBA00022475"/>
    </source>
</evidence>
<feature type="transmembrane region" description="Helical" evidence="7">
    <location>
        <begin position="230"/>
        <end position="252"/>
    </location>
</feature>
<comment type="caution">
    <text evidence="9">The sequence shown here is derived from an EMBL/GenBank/DDBJ whole genome shotgun (WGS) entry which is preliminary data.</text>
</comment>
<organism evidence="9 10">
    <name type="scientific">Sedimentibacter saalensis</name>
    <dbReference type="NCBI Taxonomy" id="130788"/>
    <lineage>
        <taxon>Bacteria</taxon>
        <taxon>Bacillati</taxon>
        <taxon>Bacillota</taxon>
        <taxon>Tissierellia</taxon>
        <taxon>Sedimentibacter</taxon>
    </lineage>
</organism>
<gene>
    <name evidence="9" type="ORF">LY60_02084</name>
</gene>
<sequence length="305" mass="33638">MAKYIVKRIISAIITIWFIMTLTFILMNSIPGDPMSMGKALQPEVEAAVKAKYGLDKPLIEQYLTYLKNYTHGDFGVSFQKIGLTTNRIIADGFPYSLKIGGWSSLFIIVAGIGSGIISALKQNKIPDRVMMIVSTLGATVPSFVFATLFLYVFNRKLGWVPSFGAGTWKHYIGPVLCIGMFSLAYVTRLTRTSVLDVLQQDYIRTARAKGLSEGVVIIKHALRNALIPVVTYLGPMIASLITGSFVVEKVFGIAGIGSLFTTSITNRDYTLIMGITVFFGIFIVIATLIVDVLYVFIDPRIKYD</sequence>
<feature type="domain" description="ABC transmembrane type-1" evidence="8">
    <location>
        <begin position="94"/>
        <end position="295"/>
    </location>
</feature>
<comment type="similarity">
    <text evidence="7">Belongs to the binding-protein-dependent transport system permease family.</text>
</comment>
<dbReference type="PANTHER" id="PTHR43163">
    <property type="entry name" value="DIPEPTIDE TRANSPORT SYSTEM PERMEASE PROTEIN DPPB-RELATED"/>
    <property type="match status" value="1"/>
</dbReference>
<dbReference type="PANTHER" id="PTHR43163:SF6">
    <property type="entry name" value="DIPEPTIDE TRANSPORT SYSTEM PERMEASE PROTEIN DPPB-RELATED"/>
    <property type="match status" value="1"/>
</dbReference>
<dbReference type="GO" id="GO:0005886">
    <property type="term" value="C:plasma membrane"/>
    <property type="evidence" value="ECO:0007669"/>
    <property type="project" value="UniProtKB-SubCell"/>
</dbReference>
<dbReference type="SUPFAM" id="SSF161098">
    <property type="entry name" value="MetI-like"/>
    <property type="match status" value="1"/>
</dbReference>
<dbReference type="Pfam" id="PF19300">
    <property type="entry name" value="BPD_transp_1_N"/>
    <property type="match status" value="1"/>
</dbReference>
<keyword evidence="10" id="KW-1185">Reference proteome</keyword>
<dbReference type="InterPro" id="IPR000515">
    <property type="entry name" value="MetI-like"/>
</dbReference>
<dbReference type="Gene3D" id="1.10.3720.10">
    <property type="entry name" value="MetI-like"/>
    <property type="match status" value="1"/>
</dbReference>
<evidence type="ECO:0000256" key="2">
    <source>
        <dbReference type="ARBA" id="ARBA00022448"/>
    </source>
</evidence>
<dbReference type="Pfam" id="PF00528">
    <property type="entry name" value="BPD_transp_1"/>
    <property type="match status" value="1"/>
</dbReference>
<feature type="transmembrane region" description="Helical" evidence="7">
    <location>
        <begin position="169"/>
        <end position="187"/>
    </location>
</feature>
<evidence type="ECO:0000256" key="6">
    <source>
        <dbReference type="ARBA" id="ARBA00023136"/>
    </source>
</evidence>
<keyword evidence="2 7" id="KW-0813">Transport</keyword>
<evidence type="ECO:0000313" key="10">
    <source>
        <dbReference type="Proteomes" id="UP000315343"/>
    </source>
</evidence>
<evidence type="ECO:0000256" key="1">
    <source>
        <dbReference type="ARBA" id="ARBA00004651"/>
    </source>
</evidence>
<name>A0A562JA66_9FIRM</name>
<dbReference type="InterPro" id="IPR035906">
    <property type="entry name" value="MetI-like_sf"/>
</dbReference>
<dbReference type="RefSeq" id="WP_019228017.1">
    <property type="nucleotide sequence ID" value="NZ_DAMBUX010000001.1"/>
</dbReference>
<keyword evidence="5 7" id="KW-1133">Transmembrane helix</keyword>
<feature type="transmembrane region" description="Helical" evidence="7">
    <location>
        <begin position="100"/>
        <end position="121"/>
    </location>
</feature>
<dbReference type="GO" id="GO:0055085">
    <property type="term" value="P:transmembrane transport"/>
    <property type="evidence" value="ECO:0007669"/>
    <property type="project" value="InterPro"/>
</dbReference>
<comment type="subcellular location">
    <subcellularLocation>
        <location evidence="1 7">Cell membrane</location>
        <topology evidence="1 7">Multi-pass membrane protein</topology>
    </subcellularLocation>
</comment>
<keyword evidence="6 7" id="KW-0472">Membrane</keyword>
<protein>
    <submittedName>
        <fullName evidence="9">Oligopeptide transport system permease protein</fullName>
    </submittedName>
</protein>
<accession>A0A562JA66</accession>